<proteinExistence type="inferred from homology"/>
<dbReference type="PANTHER" id="PTHR43744:SF8">
    <property type="entry name" value="SN-GLYCEROL-3-PHOSPHATE TRANSPORT SYSTEM PERMEASE PROTEIN UGPE"/>
    <property type="match status" value="1"/>
</dbReference>
<dbReference type="InterPro" id="IPR035906">
    <property type="entry name" value="MetI-like_sf"/>
</dbReference>
<feature type="transmembrane region" description="Helical" evidence="7">
    <location>
        <begin position="263"/>
        <end position="283"/>
    </location>
</feature>
<dbReference type="PANTHER" id="PTHR43744">
    <property type="entry name" value="ABC TRANSPORTER PERMEASE PROTEIN MG189-RELATED-RELATED"/>
    <property type="match status" value="1"/>
</dbReference>
<dbReference type="EMBL" id="JACRSN010000004">
    <property type="protein sequence ID" value="MBC8533169.1"/>
    <property type="molecule type" value="Genomic_DNA"/>
</dbReference>
<keyword evidence="4 7" id="KW-0812">Transmembrane</keyword>
<feature type="domain" description="ABC transmembrane type-1" evidence="8">
    <location>
        <begin position="98"/>
        <end position="284"/>
    </location>
</feature>
<gene>
    <name evidence="9" type="ORF">IAG03_03950</name>
</gene>
<comment type="subcellular location">
    <subcellularLocation>
        <location evidence="1 7">Cell membrane</location>
        <topology evidence="1 7">Multi-pass membrane protein</topology>
    </subcellularLocation>
</comment>
<feature type="transmembrane region" description="Helical" evidence="7">
    <location>
        <begin position="135"/>
        <end position="160"/>
    </location>
</feature>
<dbReference type="Proteomes" id="UP000651482">
    <property type="component" value="Unassembled WGS sequence"/>
</dbReference>
<accession>A0A926D8A3</accession>
<dbReference type="GO" id="GO:0055085">
    <property type="term" value="P:transmembrane transport"/>
    <property type="evidence" value="ECO:0007669"/>
    <property type="project" value="InterPro"/>
</dbReference>
<dbReference type="CDD" id="cd06261">
    <property type="entry name" value="TM_PBP2"/>
    <property type="match status" value="1"/>
</dbReference>
<keyword evidence="10" id="KW-1185">Reference proteome</keyword>
<keyword evidence="2 7" id="KW-0813">Transport</keyword>
<evidence type="ECO:0000256" key="5">
    <source>
        <dbReference type="ARBA" id="ARBA00022989"/>
    </source>
</evidence>
<comment type="caution">
    <text evidence="9">The sequence shown here is derived from an EMBL/GenBank/DDBJ whole genome shotgun (WGS) entry which is preliminary data.</text>
</comment>
<keyword evidence="5 7" id="KW-1133">Transmembrane helix</keyword>
<evidence type="ECO:0000313" key="10">
    <source>
        <dbReference type="Proteomes" id="UP000651482"/>
    </source>
</evidence>
<evidence type="ECO:0000256" key="2">
    <source>
        <dbReference type="ARBA" id="ARBA00022448"/>
    </source>
</evidence>
<dbReference type="RefSeq" id="WP_249318518.1">
    <property type="nucleotide sequence ID" value="NZ_JACRSN010000004.1"/>
</dbReference>
<evidence type="ECO:0000256" key="7">
    <source>
        <dbReference type="RuleBase" id="RU363032"/>
    </source>
</evidence>
<feature type="transmembrane region" description="Helical" evidence="7">
    <location>
        <begin position="166"/>
        <end position="187"/>
    </location>
</feature>
<evidence type="ECO:0000256" key="6">
    <source>
        <dbReference type="ARBA" id="ARBA00023136"/>
    </source>
</evidence>
<protein>
    <submittedName>
        <fullName evidence="9">Carbohydrate ABC transporter permease</fullName>
    </submittedName>
</protein>
<comment type="similarity">
    <text evidence="7">Belongs to the binding-protein-dependent transport system permease family.</text>
</comment>
<evidence type="ECO:0000256" key="1">
    <source>
        <dbReference type="ARBA" id="ARBA00004651"/>
    </source>
</evidence>
<evidence type="ECO:0000256" key="3">
    <source>
        <dbReference type="ARBA" id="ARBA00022475"/>
    </source>
</evidence>
<dbReference type="SUPFAM" id="SSF161098">
    <property type="entry name" value="MetI-like"/>
    <property type="match status" value="1"/>
</dbReference>
<dbReference type="GO" id="GO:0005886">
    <property type="term" value="C:plasma membrane"/>
    <property type="evidence" value="ECO:0007669"/>
    <property type="project" value="UniProtKB-SubCell"/>
</dbReference>
<evidence type="ECO:0000313" key="9">
    <source>
        <dbReference type="EMBL" id="MBC8533169.1"/>
    </source>
</evidence>
<dbReference type="InterPro" id="IPR000515">
    <property type="entry name" value="MetI-like"/>
</dbReference>
<name>A0A926D8A3_9FIRM</name>
<feature type="transmembrane region" description="Helical" evidence="7">
    <location>
        <begin position="98"/>
        <end position="123"/>
    </location>
</feature>
<keyword evidence="6 7" id="KW-0472">Membrane</keyword>
<dbReference type="PROSITE" id="PS50928">
    <property type="entry name" value="ABC_TM1"/>
    <property type="match status" value="1"/>
</dbReference>
<evidence type="ECO:0000256" key="4">
    <source>
        <dbReference type="ARBA" id="ARBA00022692"/>
    </source>
</evidence>
<dbReference type="Pfam" id="PF00528">
    <property type="entry name" value="BPD_transp_1"/>
    <property type="match status" value="1"/>
</dbReference>
<sequence length="300" mass="33475">MKTQLSRKAAHRIYIAAAVVILTVIAVGFLLPIVLTVTNSFMESTEISANYGVIFGSAGTVNKTYIAEKVNLKFIPDQVSFSQYITAFVKSPAYLLKFWNSVILVVPITIFQICVALGASYCFARFTGKFRSAVFFVYIILMLMPYQVTLVPNFLVAQWLHLLDTWWAIILPGIFSPFSVFILTKFMRRIPSAMTEAAKLDGAGEWKIFSSVYIPLCKSVIYSVAILVFIDYWNMVEQPLILLSDPEMHPLSVFLSKINAGDIGLAFAVATIYMVPPLLLFLYSEDYLIDGISYSGGIKG</sequence>
<organism evidence="9 10">
    <name type="scientific">Yeguia hominis</name>
    <dbReference type="NCBI Taxonomy" id="2763662"/>
    <lineage>
        <taxon>Bacteria</taxon>
        <taxon>Bacillati</taxon>
        <taxon>Bacillota</taxon>
        <taxon>Clostridia</taxon>
        <taxon>Eubacteriales</taxon>
        <taxon>Yeguiaceae</taxon>
        <taxon>Yeguia</taxon>
    </lineage>
</organism>
<dbReference type="AlphaFoldDB" id="A0A926D8A3"/>
<keyword evidence="3" id="KW-1003">Cell membrane</keyword>
<feature type="transmembrane region" description="Helical" evidence="7">
    <location>
        <begin position="208"/>
        <end position="230"/>
    </location>
</feature>
<dbReference type="Gene3D" id="1.10.3720.10">
    <property type="entry name" value="MetI-like"/>
    <property type="match status" value="1"/>
</dbReference>
<reference evidence="9" key="1">
    <citation type="submission" date="2020-08" db="EMBL/GenBank/DDBJ databases">
        <title>Genome public.</title>
        <authorList>
            <person name="Liu C."/>
            <person name="Sun Q."/>
        </authorList>
    </citation>
    <scope>NUCLEOTIDE SEQUENCE</scope>
    <source>
        <strain evidence="9">NSJ-40</strain>
    </source>
</reference>
<feature type="transmembrane region" description="Helical" evidence="7">
    <location>
        <begin position="12"/>
        <end position="35"/>
    </location>
</feature>
<evidence type="ECO:0000259" key="8">
    <source>
        <dbReference type="PROSITE" id="PS50928"/>
    </source>
</evidence>